<feature type="compositionally biased region" description="Basic and acidic residues" evidence="11">
    <location>
        <begin position="199"/>
        <end position="230"/>
    </location>
</feature>
<sequence length="1095" mass="123927">MSDVDGVPVRSHDTVTAGVDAGSPSFTDSARHSHTKAFSRDSAMKRDRSRESHGDPRGRGRPQHTRRNYGSSAQPRLRSSSSGFRSSQTHRGREKKYHGSEAYRDSGERRVDERRRSRSSDHHDRYHDDSHQGRSSPAQESVSDSRKRHDRTPSPRHYSKPHDYSEYARERSFSPPSRKRPRSRSPLPFPSSRSKRSKRDRDRDRRRRIEREDRYERDHAKGHGPSKPDHTLSPSRRRSISPPRYRRYAERGDHSNETRSRRRSRSPPWEADVDDQSTKPLRPNVDPKPRDFSRSPRPSSRRSSFSHTHSPTRSMGRPPPRGPSETGHQSRLLSPSFEHSRDDYPRSPKERGSRRSRKKAKYRDEPRLPSGGPLASGANSIEVSTFRRTDRRDSLDASEPSRDTGSRRFDDFPPGSTSDQANVDPSYYDSPGSPQPHMTDRSSRNFDSQYPPRSHQPRDRSHAFTTSSAGRHRSSQSPPRPPTGPMAQNSSRGRGFSRGGFRGGMSSARGGPSDHISSRHSQWPTSTGPNVDALGSPGHTVPAHSSKLSTNDEDEEIGRASKLPLETSNEEDASKEGKTTSDQTSPPRPPPTAPTGPAANSKFSFAFKTSTKTPVAAPKPEISQKFSAAPKKETQPESDVRERDLPKDTPREPASARARAEYRAEYHHSRAPAPEQPRTRKVIKTRRKLKPKPPLDPELAQSTSVYFRKPGNESVVGSGTYGKVFKGKHVYTQKLVALKRIRMEGERDGFPVTAMREVKLLQSLRHKNIVDLHEVMIEKNECYMVFEYLSHDLTGLLNHPTYKLDAAQKKHLAMQLFEGLDYLHKRGVLHRDIKAANILVSSEGILKLADFGLARFYAKRHQLDYTNRVITIWYRSPELLLGETRYGAAVDIWSAACVMVEIFTRHAIFPGDGGEISQLEKIYNILGTPNRKEWPGLADTPWFELLRPSYRKPNVFAEKYRERLPAAAFDLLAEMFQYDPIKRPSAADVLEHPYFTIEQPPPRQAIELKDIKGDWHEFESKALRREKEKQEKQQRDARRAAAAKESGQDKERKRPLSGSEAHPESKRPHLEGQVSNPSGEPSSTAVQPATGAAAE</sequence>
<dbReference type="VEuPathDB" id="FungiDB:F4678DRAFT_468399"/>
<comment type="catalytic activity">
    <reaction evidence="8">
        <text>L-threonyl-[protein] + ATP = O-phospho-L-threonyl-[protein] + ADP + H(+)</text>
        <dbReference type="Rhea" id="RHEA:46608"/>
        <dbReference type="Rhea" id="RHEA-COMP:11060"/>
        <dbReference type="Rhea" id="RHEA-COMP:11605"/>
        <dbReference type="ChEBI" id="CHEBI:15378"/>
        <dbReference type="ChEBI" id="CHEBI:30013"/>
        <dbReference type="ChEBI" id="CHEBI:30616"/>
        <dbReference type="ChEBI" id="CHEBI:61977"/>
        <dbReference type="ChEBI" id="CHEBI:456216"/>
        <dbReference type="EC" id="2.7.11.22"/>
    </reaction>
</comment>
<organism evidence="13 14">
    <name type="scientific">Xylaria arbuscula</name>
    <dbReference type="NCBI Taxonomy" id="114810"/>
    <lineage>
        <taxon>Eukaryota</taxon>
        <taxon>Fungi</taxon>
        <taxon>Dikarya</taxon>
        <taxon>Ascomycota</taxon>
        <taxon>Pezizomycotina</taxon>
        <taxon>Sordariomycetes</taxon>
        <taxon>Xylariomycetidae</taxon>
        <taxon>Xylariales</taxon>
        <taxon>Xylariaceae</taxon>
        <taxon>Xylaria</taxon>
    </lineage>
</organism>
<dbReference type="InterPro" id="IPR008271">
    <property type="entry name" value="Ser/Thr_kinase_AS"/>
</dbReference>
<keyword evidence="5 10" id="KW-0547">Nucleotide-binding</keyword>
<dbReference type="Gene3D" id="1.10.510.10">
    <property type="entry name" value="Transferase(Phosphotransferase) domain 1"/>
    <property type="match status" value="1"/>
</dbReference>
<accession>A0A9W8NA48</accession>
<evidence type="ECO:0000256" key="7">
    <source>
        <dbReference type="ARBA" id="ARBA00022840"/>
    </source>
</evidence>
<dbReference type="GO" id="GO:0008353">
    <property type="term" value="F:RNA polymerase II CTD heptapeptide repeat kinase activity"/>
    <property type="evidence" value="ECO:0007669"/>
    <property type="project" value="TreeGrafter"/>
</dbReference>
<dbReference type="GO" id="GO:0004693">
    <property type="term" value="F:cyclin-dependent protein serine/threonine kinase activity"/>
    <property type="evidence" value="ECO:0007669"/>
    <property type="project" value="UniProtKB-EC"/>
</dbReference>
<dbReference type="GO" id="GO:0005524">
    <property type="term" value="F:ATP binding"/>
    <property type="evidence" value="ECO:0007669"/>
    <property type="project" value="UniProtKB-UniRule"/>
</dbReference>
<feature type="compositionally biased region" description="Polar residues" evidence="11">
    <location>
        <begin position="519"/>
        <end position="529"/>
    </location>
</feature>
<dbReference type="EC" id="2.7.11.22" evidence="2"/>
<feature type="compositionally biased region" description="Low complexity" evidence="11">
    <location>
        <begin position="71"/>
        <end position="87"/>
    </location>
</feature>
<dbReference type="CDD" id="cd07840">
    <property type="entry name" value="STKc_CDK9_like"/>
    <property type="match status" value="1"/>
</dbReference>
<dbReference type="InterPro" id="IPR000719">
    <property type="entry name" value="Prot_kinase_dom"/>
</dbReference>
<feature type="compositionally biased region" description="Basic and acidic residues" evidence="11">
    <location>
        <begin position="247"/>
        <end position="259"/>
    </location>
</feature>
<feature type="compositionally biased region" description="Basic and acidic residues" evidence="11">
    <location>
        <begin position="38"/>
        <end position="58"/>
    </location>
</feature>
<comment type="similarity">
    <text evidence="1">Belongs to the protein kinase superfamily. CMGC Ser/Thr protein kinase family. CDC2/CDKX subfamily.</text>
</comment>
<keyword evidence="14" id="KW-1185">Reference proteome</keyword>
<feature type="compositionally biased region" description="Basic and acidic residues" evidence="11">
    <location>
        <begin position="143"/>
        <end position="153"/>
    </location>
</feature>
<evidence type="ECO:0000256" key="5">
    <source>
        <dbReference type="ARBA" id="ARBA00022741"/>
    </source>
</evidence>
<dbReference type="SUPFAM" id="SSF56112">
    <property type="entry name" value="Protein kinase-like (PK-like)"/>
    <property type="match status" value="1"/>
</dbReference>
<feature type="compositionally biased region" description="Basic and acidic residues" evidence="11">
    <location>
        <begin position="385"/>
        <end position="411"/>
    </location>
</feature>
<dbReference type="GO" id="GO:0008024">
    <property type="term" value="C:cyclin/CDK positive transcription elongation factor complex"/>
    <property type="evidence" value="ECO:0007669"/>
    <property type="project" value="TreeGrafter"/>
</dbReference>
<feature type="binding site" evidence="10">
    <location>
        <position position="739"/>
    </location>
    <ligand>
        <name>ATP</name>
        <dbReference type="ChEBI" id="CHEBI:30616"/>
    </ligand>
</feature>
<dbReference type="FunFam" id="1.10.510.10:FF:000440">
    <property type="entry name" value="Serine/threonine-protein kinase bur1"/>
    <property type="match status" value="1"/>
</dbReference>
<keyword evidence="6" id="KW-0418">Kinase</keyword>
<evidence type="ECO:0000256" key="8">
    <source>
        <dbReference type="ARBA" id="ARBA00047811"/>
    </source>
</evidence>
<evidence type="ECO:0000256" key="4">
    <source>
        <dbReference type="ARBA" id="ARBA00022679"/>
    </source>
</evidence>
<keyword evidence="3" id="KW-0723">Serine/threonine-protein kinase</keyword>
<dbReference type="InterPro" id="IPR050108">
    <property type="entry name" value="CDK"/>
</dbReference>
<dbReference type="EMBL" id="JANPWZ010001555">
    <property type="protein sequence ID" value="KAJ3564906.1"/>
    <property type="molecule type" value="Genomic_DNA"/>
</dbReference>
<feature type="compositionally biased region" description="Low complexity" evidence="11">
    <location>
        <begin position="295"/>
        <end position="316"/>
    </location>
</feature>
<gene>
    <name evidence="13" type="ORF">NPX13_g7685</name>
</gene>
<dbReference type="Pfam" id="PF00069">
    <property type="entry name" value="Pkinase"/>
    <property type="match status" value="1"/>
</dbReference>
<proteinExistence type="inferred from homology"/>
<feature type="compositionally biased region" description="Basic and acidic residues" evidence="11">
    <location>
        <begin position="1061"/>
        <end position="1070"/>
    </location>
</feature>
<comment type="catalytic activity">
    <reaction evidence="9">
        <text>L-seryl-[protein] + ATP = O-phospho-L-seryl-[protein] + ADP + H(+)</text>
        <dbReference type="Rhea" id="RHEA:17989"/>
        <dbReference type="Rhea" id="RHEA-COMP:9863"/>
        <dbReference type="Rhea" id="RHEA-COMP:11604"/>
        <dbReference type="ChEBI" id="CHEBI:15378"/>
        <dbReference type="ChEBI" id="CHEBI:29999"/>
        <dbReference type="ChEBI" id="CHEBI:30616"/>
        <dbReference type="ChEBI" id="CHEBI:83421"/>
        <dbReference type="ChEBI" id="CHEBI:456216"/>
        <dbReference type="EC" id="2.7.11.22"/>
    </reaction>
</comment>
<dbReference type="AlphaFoldDB" id="A0A9W8NA48"/>
<feature type="compositionally biased region" description="Polar residues" evidence="11">
    <location>
        <begin position="133"/>
        <end position="142"/>
    </location>
</feature>
<feature type="compositionally biased region" description="Basic and acidic residues" evidence="11">
    <location>
        <begin position="658"/>
        <end position="668"/>
    </location>
</feature>
<evidence type="ECO:0000256" key="2">
    <source>
        <dbReference type="ARBA" id="ARBA00012425"/>
    </source>
</evidence>
<feature type="compositionally biased region" description="Basic and acidic residues" evidence="11">
    <location>
        <begin position="1023"/>
        <end position="1039"/>
    </location>
</feature>
<dbReference type="SMART" id="SM00220">
    <property type="entry name" value="S_TKc"/>
    <property type="match status" value="1"/>
</dbReference>
<feature type="region of interest" description="Disordered" evidence="11">
    <location>
        <begin position="1023"/>
        <end position="1095"/>
    </location>
</feature>
<evidence type="ECO:0000259" key="12">
    <source>
        <dbReference type="PROSITE" id="PS50011"/>
    </source>
</evidence>
<evidence type="ECO:0000313" key="13">
    <source>
        <dbReference type="EMBL" id="KAJ3564906.1"/>
    </source>
</evidence>
<evidence type="ECO:0000256" key="3">
    <source>
        <dbReference type="ARBA" id="ARBA00022527"/>
    </source>
</evidence>
<dbReference type="FunFam" id="3.30.200.20:FF:000270">
    <property type="entry name" value="Serine/threonine-protein kinase bur1"/>
    <property type="match status" value="1"/>
</dbReference>
<comment type="caution">
    <text evidence="13">The sequence shown here is derived from an EMBL/GenBank/DDBJ whole genome shotgun (WGS) entry which is preliminary data.</text>
</comment>
<dbReference type="PROSITE" id="PS50011">
    <property type="entry name" value="PROTEIN_KINASE_DOM"/>
    <property type="match status" value="1"/>
</dbReference>
<feature type="compositionally biased region" description="Basic residues" evidence="11">
    <location>
        <begin position="679"/>
        <end position="691"/>
    </location>
</feature>
<evidence type="ECO:0000256" key="11">
    <source>
        <dbReference type="SAM" id="MobiDB-lite"/>
    </source>
</evidence>
<feature type="compositionally biased region" description="Basic and acidic residues" evidence="11">
    <location>
        <begin position="160"/>
        <end position="172"/>
    </location>
</feature>
<keyword evidence="7 10" id="KW-0067">ATP-binding</keyword>
<feature type="compositionally biased region" description="Basic and acidic residues" evidence="11">
    <location>
        <begin position="97"/>
        <end position="132"/>
    </location>
</feature>
<feature type="region of interest" description="Disordered" evidence="11">
    <location>
        <begin position="1"/>
        <end position="704"/>
    </location>
</feature>
<dbReference type="GO" id="GO:0030332">
    <property type="term" value="F:cyclin binding"/>
    <property type="evidence" value="ECO:0007669"/>
    <property type="project" value="TreeGrafter"/>
</dbReference>
<dbReference type="PROSITE" id="PS00108">
    <property type="entry name" value="PROTEIN_KINASE_ST"/>
    <property type="match status" value="1"/>
</dbReference>
<evidence type="ECO:0000256" key="9">
    <source>
        <dbReference type="ARBA" id="ARBA00048367"/>
    </source>
</evidence>
<feature type="compositionally biased region" description="Basic and acidic residues" evidence="11">
    <location>
        <begin position="630"/>
        <end position="651"/>
    </location>
</feature>
<reference evidence="13" key="1">
    <citation type="submission" date="2022-07" db="EMBL/GenBank/DDBJ databases">
        <title>Genome Sequence of Xylaria arbuscula.</title>
        <authorList>
            <person name="Buettner E."/>
        </authorList>
    </citation>
    <scope>NUCLEOTIDE SEQUENCE</scope>
    <source>
        <strain evidence="13">VT107</strain>
    </source>
</reference>
<evidence type="ECO:0000256" key="1">
    <source>
        <dbReference type="ARBA" id="ARBA00006485"/>
    </source>
</evidence>
<dbReference type="PANTHER" id="PTHR24056:SF546">
    <property type="entry name" value="CYCLIN-DEPENDENT KINASE 12"/>
    <property type="match status" value="1"/>
</dbReference>
<dbReference type="PROSITE" id="PS00107">
    <property type="entry name" value="PROTEIN_KINASE_ATP"/>
    <property type="match status" value="1"/>
</dbReference>
<feature type="domain" description="Protein kinase" evidence="12">
    <location>
        <begin position="710"/>
        <end position="995"/>
    </location>
</feature>
<evidence type="ECO:0000256" key="10">
    <source>
        <dbReference type="PROSITE-ProRule" id="PRU10141"/>
    </source>
</evidence>
<dbReference type="Gene3D" id="3.30.200.20">
    <property type="entry name" value="Phosphorylase Kinase, domain 1"/>
    <property type="match status" value="1"/>
</dbReference>
<evidence type="ECO:0000313" key="14">
    <source>
        <dbReference type="Proteomes" id="UP001148614"/>
    </source>
</evidence>
<dbReference type="InterPro" id="IPR017441">
    <property type="entry name" value="Protein_kinase_ATP_BS"/>
</dbReference>
<feature type="compositionally biased region" description="Polar residues" evidence="11">
    <location>
        <begin position="1073"/>
        <end position="1087"/>
    </location>
</feature>
<dbReference type="GO" id="GO:0032968">
    <property type="term" value="P:positive regulation of transcription elongation by RNA polymerase II"/>
    <property type="evidence" value="ECO:0007669"/>
    <property type="project" value="TreeGrafter"/>
</dbReference>
<dbReference type="PANTHER" id="PTHR24056">
    <property type="entry name" value="CELL DIVISION PROTEIN KINASE"/>
    <property type="match status" value="1"/>
</dbReference>
<protein>
    <recommendedName>
        <fullName evidence="2">cyclin-dependent kinase</fullName>
        <ecNumber evidence="2">2.7.11.22</ecNumber>
    </recommendedName>
</protein>
<dbReference type="InterPro" id="IPR011009">
    <property type="entry name" value="Kinase-like_dom_sf"/>
</dbReference>
<dbReference type="Proteomes" id="UP001148614">
    <property type="component" value="Unassembled WGS sequence"/>
</dbReference>
<name>A0A9W8NA48_9PEZI</name>
<feature type="compositionally biased region" description="Basic and acidic residues" evidence="11">
    <location>
        <begin position="338"/>
        <end position="353"/>
    </location>
</feature>
<evidence type="ECO:0000256" key="6">
    <source>
        <dbReference type="ARBA" id="ARBA00022777"/>
    </source>
</evidence>
<feature type="compositionally biased region" description="Basic and acidic residues" evidence="11">
    <location>
        <begin position="285"/>
        <end position="294"/>
    </location>
</feature>
<keyword evidence="4" id="KW-0808">Transferase</keyword>